<reference evidence="4" key="1">
    <citation type="submission" date="2019-10" db="EMBL/GenBank/DDBJ databases">
        <authorList>
            <consortium name="Genoscope - CEA"/>
            <person name="William W."/>
        </authorList>
    </citation>
    <scope>NUCLEOTIDE SEQUENCE [LARGE SCALE GENOMIC DNA]</scope>
    <source>
        <strain evidence="4">BBR_PRJEB10994</strain>
    </source>
</reference>
<protein>
    <submittedName>
        <fullName evidence="4">Adenylate cyclase</fullName>
        <ecNumber evidence="4">4.6.1.1</ecNumber>
    </submittedName>
</protein>
<dbReference type="EC" id="4.6.1.1" evidence="4"/>
<dbReference type="PANTHER" id="PTHR43081">
    <property type="entry name" value="ADENYLATE CYCLASE, TERMINAL-DIFFERENTIATION SPECIFIC-RELATED"/>
    <property type="match status" value="1"/>
</dbReference>
<dbReference type="Gene3D" id="3.30.70.1230">
    <property type="entry name" value="Nucleotide cyclase"/>
    <property type="match status" value="1"/>
</dbReference>
<dbReference type="Gene3D" id="3.30.450.20">
    <property type="entry name" value="PAS domain"/>
    <property type="match status" value="1"/>
</dbReference>
<evidence type="ECO:0000259" key="2">
    <source>
        <dbReference type="PROSITE" id="PS50112"/>
    </source>
</evidence>
<feature type="domain" description="Guanylate cyclase" evidence="3">
    <location>
        <begin position="154"/>
        <end position="273"/>
    </location>
</feature>
<dbReference type="InterPro" id="IPR035965">
    <property type="entry name" value="PAS-like_dom_sf"/>
</dbReference>
<sequence length="324" mass="36292">MTDSIDEILNNAPCGFLSFTDDKMIAIINNTLLKLLGYETHELQGKSMNSILPLAGRIFCQTHFFPLLKFYGKAEEIYFSLRSKDGTDIPMLVNATRREHQATFFNDCIFTPINQHTQITEILKKLAEWGMGSHVVNAAMNNPEQLKFQRFDRTILFIDIRGFTAWCEQREPDHVATVLNNYYRHVEPIAAQFNPLKVSFTADEIMAIYATPQQGVKAAIAMQKAASDILKSENISTGCAVHCGNVIEGLFGGTGVRTYTVIGDVVNTAKRLEGATPAEEITISDTVYQSMSHLLEVEAKKPIDVKGKANSLIAWKLIKFHLRE</sequence>
<proteinExistence type="inferred from homology"/>
<comment type="caution">
    <text evidence="4">The sequence shown here is derived from an EMBL/GenBank/DDBJ whole genome shotgun (WGS) entry which is preliminary data.</text>
</comment>
<dbReference type="GO" id="GO:0004016">
    <property type="term" value="F:adenylate cyclase activity"/>
    <property type="evidence" value="ECO:0007669"/>
    <property type="project" value="UniProtKB-EC"/>
</dbReference>
<evidence type="ECO:0000313" key="5">
    <source>
        <dbReference type="Proteomes" id="UP000182190"/>
    </source>
</evidence>
<evidence type="ECO:0000313" key="4">
    <source>
        <dbReference type="EMBL" id="VXD18498.1"/>
    </source>
</evidence>
<dbReference type="PROSITE" id="PS50125">
    <property type="entry name" value="GUANYLATE_CYCLASE_2"/>
    <property type="match status" value="1"/>
</dbReference>
<evidence type="ECO:0000256" key="1">
    <source>
        <dbReference type="ARBA" id="ARBA00005381"/>
    </source>
</evidence>
<keyword evidence="5" id="KW-1185">Reference proteome</keyword>
<gene>
    <name evidence="4" type="ORF">PL9631_400004</name>
</gene>
<organism evidence="4 5">
    <name type="scientific">Planktothrix paucivesiculata PCC 9631</name>
    <dbReference type="NCBI Taxonomy" id="671071"/>
    <lineage>
        <taxon>Bacteria</taxon>
        <taxon>Bacillati</taxon>
        <taxon>Cyanobacteriota</taxon>
        <taxon>Cyanophyceae</taxon>
        <taxon>Oscillatoriophycideae</taxon>
        <taxon>Oscillatoriales</taxon>
        <taxon>Microcoleaceae</taxon>
        <taxon>Planktothrix</taxon>
    </lineage>
</organism>
<dbReference type="CDD" id="cd07302">
    <property type="entry name" value="CHD"/>
    <property type="match status" value="1"/>
</dbReference>
<comment type="similarity">
    <text evidence="1">Belongs to the adenylyl cyclase class-3 family.</text>
</comment>
<feature type="domain" description="PAS" evidence="2">
    <location>
        <begin position="1"/>
        <end position="48"/>
    </location>
</feature>
<dbReference type="RefSeq" id="WP_083617756.1">
    <property type="nucleotide sequence ID" value="NZ_LR735002.1"/>
</dbReference>
<dbReference type="InterPro" id="IPR001054">
    <property type="entry name" value="A/G_cyclase"/>
</dbReference>
<dbReference type="PANTHER" id="PTHR43081:SF1">
    <property type="entry name" value="ADENYLATE CYCLASE, TERMINAL-DIFFERENTIATION SPECIFIC"/>
    <property type="match status" value="1"/>
</dbReference>
<dbReference type="NCBIfam" id="TIGR00229">
    <property type="entry name" value="sensory_box"/>
    <property type="match status" value="1"/>
</dbReference>
<dbReference type="GO" id="GO:0035556">
    <property type="term" value="P:intracellular signal transduction"/>
    <property type="evidence" value="ECO:0007669"/>
    <property type="project" value="InterPro"/>
</dbReference>
<dbReference type="Pfam" id="PF00211">
    <property type="entry name" value="Guanylate_cyc"/>
    <property type="match status" value="1"/>
</dbReference>
<dbReference type="EMBL" id="CZCS02000180">
    <property type="protein sequence ID" value="VXD18498.1"/>
    <property type="molecule type" value="Genomic_DNA"/>
</dbReference>
<dbReference type="SMART" id="SM00044">
    <property type="entry name" value="CYCc"/>
    <property type="match status" value="1"/>
</dbReference>
<dbReference type="OrthoDB" id="9762462at2"/>
<dbReference type="GO" id="GO:0006171">
    <property type="term" value="P:cAMP biosynthetic process"/>
    <property type="evidence" value="ECO:0007669"/>
    <property type="project" value="TreeGrafter"/>
</dbReference>
<dbReference type="CDD" id="cd00130">
    <property type="entry name" value="PAS"/>
    <property type="match status" value="1"/>
</dbReference>
<keyword evidence="4" id="KW-0456">Lyase</keyword>
<dbReference type="SUPFAM" id="SSF55073">
    <property type="entry name" value="Nucleotide cyclase"/>
    <property type="match status" value="1"/>
</dbReference>
<dbReference type="InterPro" id="IPR029787">
    <property type="entry name" value="Nucleotide_cyclase"/>
</dbReference>
<dbReference type="SUPFAM" id="SSF55785">
    <property type="entry name" value="PYP-like sensor domain (PAS domain)"/>
    <property type="match status" value="1"/>
</dbReference>
<evidence type="ECO:0000259" key="3">
    <source>
        <dbReference type="PROSITE" id="PS50125"/>
    </source>
</evidence>
<dbReference type="AlphaFoldDB" id="A0A7Z9BT83"/>
<dbReference type="PROSITE" id="PS50112">
    <property type="entry name" value="PAS"/>
    <property type="match status" value="1"/>
</dbReference>
<name>A0A7Z9BT83_9CYAN</name>
<accession>A0A7Z9BT83</accession>
<dbReference type="Proteomes" id="UP000182190">
    <property type="component" value="Unassembled WGS sequence"/>
</dbReference>
<dbReference type="InterPro" id="IPR000014">
    <property type="entry name" value="PAS"/>
</dbReference>
<dbReference type="InterPro" id="IPR050697">
    <property type="entry name" value="Adenylyl/Guanylyl_Cyclase_3/4"/>
</dbReference>